<dbReference type="EMBL" id="BAABIM010000002">
    <property type="protein sequence ID" value="GAA4687526.1"/>
    <property type="molecule type" value="Genomic_DNA"/>
</dbReference>
<sequence>MVSPLVHPPLAPRRGGARAVSWWGRAWVRALEEAAYGEPDLRRGRALARQGGVGGIAVEAGSAVAAVTERDRLHTVQLRLPVLEQEGRASLVEVVAAQVGRLGALLGGDLPHDLVEHAEELGVELLPFGGELETTCTCEAWTDPCPHALALLSQLAWLVDSDPFVLLHLRGVPREELLAALHARGDPGPRRPGAAAGSHGSEDPALDVALDAAERAARILELTEDPTAGVEHLL</sequence>
<dbReference type="PANTHER" id="PTHR38133:SF1">
    <property type="entry name" value="SLR1429 PROTEIN"/>
    <property type="match status" value="1"/>
</dbReference>
<feature type="domain" description="SWIM-type" evidence="3">
    <location>
        <begin position="121"/>
        <end position="156"/>
    </location>
</feature>
<keyword evidence="5" id="KW-1185">Reference proteome</keyword>
<proteinExistence type="predicted"/>
<keyword evidence="1" id="KW-0862">Zinc</keyword>
<evidence type="ECO:0000256" key="2">
    <source>
        <dbReference type="SAM" id="MobiDB-lite"/>
    </source>
</evidence>
<dbReference type="PANTHER" id="PTHR38133">
    <property type="entry name" value="SLR1429 PROTEIN"/>
    <property type="match status" value="1"/>
</dbReference>
<accession>A0ABP8WEN1</accession>
<dbReference type="Pfam" id="PF04434">
    <property type="entry name" value="SWIM"/>
    <property type="match status" value="1"/>
</dbReference>
<feature type="region of interest" description="Disordered" evidence="2">
    <location>
        <begin position="183"/>
        <end position="203"/>
    </location>
</feature>
<gene>
    <name evidence="4" type="ORF">GCM10023226_26800</name>
</gene>
<evidence type="ECO:0000256" key="1">
    <source>
        <dbReference type="PROSITE-ProRule" id="PRU00325"/>
    </source>
</evidence>
<protein>
    <recommendedName>
        <fullName evidence="3">SWIM-type domain-containing protein</fullName>
    </recommendedName>
</protein>
<dbReference type="InterPro" id="IPR007527">
    <property type="entry name" value="Znf_SWIM"/>
</dbReference>
<evidence type="ECO:0000259" key="3">
    <source>
        <dbReference type="PROSITE" id="PS50966"/>
    </source>
</evidence>
<reference evidence="5" key="1">
    <citation type="journal article" date="2019" name="Int. J. Syst. Evol. Microbiol.">
        <title>The Global Catalogue of Microorganisms (GCM) 10K type strain sequencing project: providing services to taxonomists for standard genome sequencing and annotation.</title>
        <authorList>
            <consortium name="The Broad Institute Genomics Platform"/>
            <consortium name="The Broad Institute Genome Sequencing Center for Infectious Disease"/>
            <person name="Wu L."/>
            <person name="Ma J."/>
        </authorList>
    </citation>
    <scope>NUCLEOTIDE SEQUENCE [LARGE SCALE GENOMIC DNA]</scope>
    <source>
        <strain evidence="5">JCM 18127</strain>
    </source>
</reference>
<keyword evidence="1" id="KW-0863">Zinc-finger</keyword>
<keyword evidence="1" id="KW-0479">Metal-binding</keyword>
<dbReference type="RefSeq" id="WP_345266607.1">
    <property type="nucleotide sequence ID" value="NZ_BAABIM010000002.1"/>
</dbReference>
<dbReference type="Proteomes" id="UP001500621">
    <property type="component" value="Unassembled WGS sequence"/>
</dbReference>
<evidence type="ECO:0000313" key="4">
    <source>
        <dbReference type="EMBL" id="GAA4687526.1"/>
    </source>
</evidence>
<evidence type="ECO:0000313" key="5">
    <source>
        <dbReference type="Proteomes" id="UP001500621"/>
    </source>
</evidence>
<comment type="caution">
    <text evidence="4">The sequence shown here is derived from an EMBL/GenBank/DDBJ whole genome shotgun (WGS) entry which is preliminary data.</text>
</comment>
<dbReference type="PROSITE" id="PS50966">
    <property type="entry name" value="ZF_SWIM"/>
    <property type="match status" value="1"/>
</dbReference>
<organism evidence="4 5">
    <name type="scientific">Nocardioides nanhaiensis</name>
    <dbReference type="NCBI Taxonomy" id="1476871"/>
    <lineage>
        <taxon>Bacteria</taxon>
        <taxon>Bacillati</taxon>
        <taxon>Actinomycetota</taxon>
        <taxon>Actinomycetes</taxon>
        <taxon>Propionibacteriales</taxon>
        <taxon>Nocardioidaceae</taxon>
        <taxon>Nocardioides</taxon>
    </lineage>
</organism>
<name>A0ABP8WEN1_9ACTN</name>